<organism evidence="3 4">
    <name type="scientific">Actinacidiphila epipremni</name>
    <dbReference type="NCBI Taxonomy" id="2053013"/>
    <lineage>
        <taxon>Bacteria</taxon>
        <taxon>Bacillati</taxon>
        <taxon>Actinomycetota</taxon>
        <taxon>Actinomycetes</taxon>
        <taxon>Kitasatosporales</taxon>
        <taxon>Streptomycetaceae</taxon>
        <taxon>Actinacidiphila</taxon>
    </lineage>
</organism>
<feature type="compositionally biased region" description="Low complexity" evidence="1">
    <location>
        <begin position="68"/>
        <end position="101"/>
    </location>
</feature>
<feature type="region of interest" description="Disordered" evidence="1">
    <location>
        <begin position="68"/>
        <end position="113"/>
    </location>
</feature>
<evidence type="ECO:0000313" key="3">
    <source>
        <dbReference type="EMBL" id="NJP43414.1"/>
    </source>
</evidence>
<evidence type="ECO:0000313" key="4">
    <source>
        <dbReference type="Proteomes" id="UP000734511"/>
    </source>
</evidence>
<reference evidence="3 4" key="1">
    <citation type="submission" date="2020-03" db="EMBL/GenBank/DDBJ databases">
        <title>WGS of actinomycetes isolated from Thailand.</title>
        <authorList>
            <person name="Thawai C."/>
        </authorList>
    </citation>
    <scope>NUCLEOTIDE SEQUENCE [LARGE SCALE GENOMIC DNA]</scope>
    <source>
        <strain evidence="3 4">PRB2-1</strain>
    </source>
</reference>
<dbReference type="RefSeq" id="WP_167982264.1">
    <property type="nucleotide sequence ID" value="NZ_JAATEJ010000004.1"/>
</dbReference>
<keyword evidence="4" id="KW-1185">Reference proteome</keyword>
<dbReference type="EMBL" id="JAATEJ010000004">
    <property type="protein sequence ID" value="NJP43414.1"/>
    <property type="molecule type" value="Genomic_DNA"/>
</dbReference>
<keyword evidence="2" id="KW-1133">Transmembrane helix</keyword>
<keyword evidence="2" id="KW-0812">Transmembrane</keyword>
<gene>
    <name evidence="3" type="ORF">HCN08_08360</name>
</gene>
<evidence type="ECO:0000256" key="2">
    <source>
        <dbReference type="SAM" id="Phobius"/>
    </source>
</evidence>
<dbReference type="Proteomes" id="UP000734511">
    <property type="component" value="Unassembled WGS sequence"/>
</dbReference>
<feature type="region of interest" description="Disordered" evidence="1">
    <location>
        <begin position="17"/>
        <end position="38"/>
    </location>
</feature>
<name>A0ABX0ZHV2_9ACTN</name>
<comment type="caution">
    <text evidence="3">The sequence shown here is derived from an EMBL/GenBank/DDBJ whole genome shotgun (WGS) entry which is preliminary data.</text>
</comment>
<proteinExistence type="predicted"/>
<evidence type="ECO:0000256" key="1">
    <source>
        <dbReference type="SAM" id="MobiDB-lite"/>
    </source>
</evidence>
<accession>A0ABX0ZHV2</accession>
<keyword evidence="2" id="KW-0472">Membrane</keyword>
<protein>
    <submittedName>
        <fullName evidence="3">Uncharacterized protein</fullName>
    </submittedName>
</protein>
<feature type="transmembrane region" description="Helical" evidence="2">
    <location>
        <begin position="44"/>
        <end position="64"/>
    </location>
</feature>
<sequence length="275" mass="28003">MPAHFDDELGNALHATAETFHPEDPQRLVAAGHRTGRKLRRRRTAVVAAGAATLAAVAAGGVLAGTAGSPAHRAGPAAAPAPATTTAQTPAPAQTTTAPAPATTPPPHTAPVTGKQISTVLSTLLPKGTRTTKVDYTGQGPDYATAAIVVNDGHGLASVSAIIESQGTLPSCPTAGSGGPGTSCKLTHVGGGTLFVYKGFEYPDHKGNVKEWLAQFVTPDGHSVTVSEYNAPSEKDTPITRTNPPLDTAQLTAVARAAAWKPLLAALEQPKPYAK</sequence>